<reference evidence="2 3" key="2">
    <citation type="submission" date="2024-07" db="EMBL/GenBank/DDBJ databases">
        <authorList>
            <person name="Akdeniz Z."/>
        </authorList>
    </citation>
    <scope>NUCLEOTIDE SEQUENCE [LARGE SCALE GENOMIC DNA]</scope>
</reference>
<dbReference type="EMBL" id="CAXDID020000065">
    <property type="protein sequence ID" value="CAL6012174.1"/>
    <property type="molecule type" value="Genomic_DNA"/>
</dbReference>
<organism evidence="1">
    <name type="scientific">Hexamita inflata</name>
    <dbReference type="NCBI Taxonomy" id="28002"/>
    <lineage>
        <taxon>Eukaryota</taxon>
        <taxon>Metamonada</taxon>
        <taxon>Diplomonadida</taxon>
        <taxon>Hexamitidae</taxon>
        <taxon>Hexamitinae</taxon>
        <taxon>Hexamita</taxon>
    </lineage>
</organism>
<gene>
    <name evidence="1" type="ORF">HINF_LOCUS1809</name>
    <name evidence="2" type="ORF">HINF_LOCUS23181</name>
</gene>
<evidence type="ECO:0000313" key="3">
    <source>
        <dbReference type="Proteomes" id="UP001642409"/>
    </source>
</evidence>
<dbReference type="AlphaFoldDB" id="A0AA86N746"/>
<dbReference type="Proteomes" id="UP001642409">
    <property type="component" value="Unassembled WGS sequence"/>
</dbReference>
<sequence>MNPCRILEQKLFGSRSNLGFYSIENNCIVAYHYQKNQKVEYFFNLDDLEQKTTTYNKCLLTDPKSGVKLIVNPFKSEFDSLNMMSREEVTLDEYFDFEPNGSSMYSDTEMDLPSPSFKVGGTLQFLEE</sequence>
<keyword evidence="3" id="KW-1185">Reference proteome</keyword>
<proteinExistence type="predicted"/>
<accession>A0AA86N746</accession>
<dbReference type="EMBL" id="CATOUU010000042">
    <property type="protein sequence ID" value="CAI9914164.1"/>
    <property type="molecule type" value="Genomic_DNA"/>
</dbReference>
<protein>
    <submittedName>
        <fullName evidence="2">Hypothetical_protein</fullName>
    </submittedName>
</protein>
<comment type="caution">
    <text evidence="1">The sequence shown here is derived from an EMBL/GenBank/DDBJ whole genome shotgun (WGS) entry which is preliminary data.</text>
</comment>
<name>A0AA86N746_9EUKA</name>
<reference evidence="1" key="1">
    <citation type="submission" date="2023-06" db="EMBL/GenBank/DDBJ databases">
        <authorList>
            <person name="Kurt Z."/>
        </authorList>
    </citation>
    <scope>NUCLEOTIDE SEQUENCE</scope>
</reference>
<evidence type="ECO:0000313" key="2">
    <source>
        <dbReference type="EMBL" id="CAL6012174.1"/>
    </source>
</evidence>
<evidence type="ECO:0000313" key="1">
    <source>
        <dbReference type="EMBL" id="CAI9914164.1"/>
    </source>
</evidence>